<dbReference type="CDD" id="cd14688">
    <property type="entry name" value="bZIP_YAP"/>
    <property type="match status" value="1"/>
</dbReference>
<proteinExistence type="predicted"/>
<evidence type="ECO:0000256" key="1">
    <source>
        <dbReference type="SAM" id="MobiDB-lite"/>
    </source>
</evidence>
<feature type="compositionally biased region" description="Basic and acidic residues" evidence="1">
    <location>
        <begin position="29"/>
        <end position="40"/>
    </location>
</feature>
<gene>
    <name evidence="2" type="ORF">B0H64DRAFT_375691</name>
</gene>
<evidence type="ECO:0008006" key="4">
    <source>
        <dbReference type="Google" id="ProtNLM"/>
    </source>
</evidence>
<comment type="caution">
    <text evidence="2">The sequence shown here is derived from an EMBL/GenBank/DDBJ whole genome shotgun (WGS) entry which is preliminary data.</text>
</comment>
<keyword evidence="3" id="KW-1185">Reference proteome</keyword>
<feature type="region of interest" description="Disordered" evidence="1">
    <location>
        <begin position="1"/>
        <end position="44"/>
    </location>
</feature>
<organism evidence="2 3">
    <name type="scientific">Chaetomium fimeti</name>
    <dbReference type="NCBI Taxonomy" id="1854472"/>
    <lineage>
        <taxon>Eukaryota</taxon>
        <taxon>Fungi</taxon>
        <taxon>Dikarya</taxon>
        <taxon>Ascomycota</taxon>
        <taxon>Pezizomycotina</taxon>
        <taxon>Sordariomycetes</taxon>
        <taxon>Sordariomycetidae</taxon>
        <taxon>Sordariales</taxon>
        <taxon>Chaetomiaceae</taxon>
        <taxon>Chaetomium</taxon>
    </lineage>
</organism>
<dbReference type="EMBL" id="JAUEPN010000005">
    <property type="protein sequence ID" value="KAK3294966.1"/>
    <property type="molecule type" value="Genomic_DNA"/>
</dbReference>
<name>A0AAE0HFZ0_9PEZI</name>
<feature type="compositionally biased region" description="Basic and acidic residues" evidence="1">
    <location>
        <begin position="1"/>
        <end position="12"/>
    </location>
</feature>
<reference evidence="2" key="2">
    <citation type="submission" date="2023-06" db="EMBL/GenBank/DDBJ databases">
        <authorList>
            <consortium name="Lawrence Berkeley National Laboratory"/>
            <person name="Haridas S."/>
            <person name="Hensen N."/>
            <person name="Bonometti L."/>
            <person name="Westerberg I."/>
            <person name="Brannstrom I.O."/>
            <person name="Guillou S."/>
            <person name="Cros-Aarteil S."/>
            <person name="Calhoun S."/>
            <person name="Kuo A."/>
            <person name="Mondo S."/>
            <person name="Pangilinan J."/>
            <person name="Riley R."/>
            <person name="Labutti K."/>
            <person name="Andreopoulos B."/>
            <person name="Lipzen A."/>
            <person name="Chen C."/>
            <person name="Yanf M."/>
            <person name="Daum C."/>
            <person name="Ng V."/>
            <person name="Clum A."/>
            <person name="Steindorff A."/>
            <person name="Ohm R."/>
            <person name="Martin F."/>
            <person name="Silar P."/>
            <person name="Natvig D."/>
            <person name="Lalanne C."/>
            <person name="Gautier V."/>
            <person name="Ament-Velasquez S.L."/>
            <person name="Kruys A."/>
            <person name="Hutchinson M.I."/>
            <person name="Powell A.J."/>
            <person name="Barry K."/>
            <person name="Miller A.N."/>
            <person name="Grigoriev I.V."/>
            <person name="Debuchy R."/>
            <person name="Gladieux P."/>
            <person name="Thoren M.H."/>
            <person name="Johannesson H."/>
        </authorList>
    </citation>
    <scope>NUCLEOTIDE SEQUENCE</scope>
    <source>
        <strain evidence="2">CBS 168.71</strain>
    </source>
</reference>
<dbReference type="Proteomes" id="UP001278766">
    <property type="component" value="Unassembled WGS sequence"/>
</dbReference>
<dbReference type="AlphaFoldDB" id="A0AAE0HFZ0"/>
<accession>A0AAE0HFZ0</accession>
<dbReference type="RefSeq" id="XP_062658480.1">
    <property type="nucleotide sequence ID" value="XM_062802434.1"/>
</dbReference>
<dbReference type="GeneID" id="87839382"/>
<reference evidence="2" key="1">
    <citation type="journal article" date="2023" name="Mol. Phylogenet. Evol.">
        <title>Genome-scale phylogeny and comparative genomics of the fungal order Sordariales.</title>
        <authorList>
            <person name="Hensen N."/>
            <person name="Bonometti L."/>
            <person name="Westerberg I."/>
            <person name="Brannstrom I.O."/>
            <person name="Guillou S."/>
            <person name="Cros-Aarteil S."/>
            <person name="Calhoun S."/>
            <person name="Haridas S."/>
            <person name="Kuo A."/>
            <person name="Mondo S."/>
            <person name="Pangilinan J."/>
            <person name="Riley R."/>
            <person name="LaButti K."/>
            <person name="Andreopoulos B."/>
            <person name="Lipzen A."/>
            <person name="Chen C."/>
            <person name="Yan M."/>
            <person name="Daum C."/>
            <person name="Ng V."/>
            <person name="Clum A."/>
            <person name="Steindorff A."/>
            <person name="Ohm R.A."/>
            <person name="Martin F."/>
            <person name="Silar P."/>
            <person name="Natvig D.O."/>
            <person name="Lalanne C."/>
            <person name="Gautier V."/>
            <person name="Ament-Velasquez S.L."/>
            <person name="Kruys A."/>
            <person name="Hutchinson M.I."/>
            <person name="Powell A.J."/>
            <person name="Barry K."/>
            <person name="Miller A.N."/>
            <person name="Grigoriev I.V."/>
            <person name="Debuchy R."/>
            <person name="Gladieux P."/>
            <person name="Hiltunen Thoren M."/>
            <person name="Johannesson H."/>
        </authorList>
    </citation>
    <scope>NUCLEOTIDE SEQUENCE</scope>
    <source>
        <strain evidence="2">CBS 168.71</strain>
    </source>
</reference>
<feature type="region of interest" description="Disordered" evidence="1">
    <location>
        <begin position="190"/>
        <end position="245"/>
    </location>
</feature>
<feature type="compositionally biased region" description="Basic and acidic residues" evidence="1">
    <location>
        <begin position="198"/>
        <end position="207"/>
    </location>
</feature>
<sequence>MTPQSDHKEPSKTPKLKGKGARRVSNLSEEQRNKKRENDRIAQQNIRRRNKELIENLQQEVNALKRKLGVDRLRQALIRNKLLEAEVCNLRKALEAHTGRQYHAPDTDSLGLPIEADVNNYEVAHAYGSPYGGGNPYDQWPSSVVPVPAAATMRSPESSPRLSEPREDFTPAYGHTGVPMAMGRVMATHTSAPSLDSSKARYEEADRGPSTNRHTNHGGQQSSTYLQEQPSWPAYPVTPYYTHAT</sequence>
<protein>
    <recommendedName>
        <fullName evidence="4">BZIP domain-containing protein</fullName>
    </recommendedName>
</protein>
<evidence type="ECO:0000313" key="3">
    <source>
        <dbReference type="Proteomes" id="UP001278766"/>
    </source>
</evidence>
<evidence type="ECO:0000313" key="2">
    <source>
        <dbReference type="EMBL" id="KAK3294966.1"/>
    </source>
</evidence>
<feature type="compositionally biased region" description="Polar residues" evidence="1">
    <location>
        <begin position="209"/>
        <end position="230"/>
    </location>
</feature>